<dbReference type="Gene3D" id="3.20.20.140">
    <property type="entry name" value="Metal-dependent hydrolases"/>
    <property type="match status" value="1"/>
</dbReference>
<keyword evidence="4" id="KW-1185">Reference proteome</keyword>
<dbReference type="RefSeq" id="WP_186923531.1">
    <property type="nucleotide sequence ID" value="NZ_JACOFW010000016.1"/>
</dbReference>
<keyword evidence="1" id="KW-0456">Lyase</keyword>
<protein>
    <submittedName>
        <fullName evidence="3">Amidohydrolase</fullName>
    </submittedName>
</protein>
<dbReference type="EMBL" id="JACOFW010000016">
    <property type="protein sequence ID" value="MBC3808457.1"/>
    <property type="molecule type" value="Genomic_DNA"/>
</dbReference>
<evidence type="ECO:0000259" key="2">
    <source>
        <dbReference type="Pfam" id="PF04909"/>
    </source>
</evidence>
<dbReference type="InterPro" id="IPR006680">
    <property type="entry name" value="Amidohydro-rel"/>
</dbReference>
<feature type="domain" description="Amidohydrolase-related" evidence="2">
    <location>
        <begin position="26"/>
        <end position="325"/>
    </location>
</feature>
<dbReference type="InterPro" id="IPR032465">
    <property type="entry name" value="ACMSD"/>
</dbReference>
<sequence>MKFRYFFLVFLFVPFVLFAQGRPPIIDVHLHASGAADQGPPPLAMCTPIADFPAWDPAKSSYGQVFMGIFKNPPCKDPVWSPKTDEALLSETVAVMKKINVIGVLSGTADQVATWRKRAPERFIPGLAFQLGEDKISPEDLRALNKEGRLAVFGEITNQYAGIAPDDPRMDPYWKVAQELDVPVGIHIGTGPPGVIYLGNSQYRARLHSALTMEEVLVKYPKLRVYIMHAGYPKLDDMLAVLYAHPQVYVDVGVIVYTQPPAAFYAYLTSIVDAGFGKRIMFGSDQMVWPGVIERSIKVIEKAPFLSETQKRDILYNNAARFLRFTPEEIARHHKLK</sequence>
<gene>
    <name evidence="3" type="ORF">H8K52_14015</name>
</gene>
<organism evidence="3 4">
    <name type="scientific">Undibacterium seohonense</name>
    <dbReference type="NCBI Taxonomy" id="1344950"/>
    <lineage>
        <taxon>Bacteria</taxon>
        <taxon>Pseudomonadati</taxon>
        <taxon>Pseudomonadota</taxon>
        <taxon>Betaproteobacteria</taxon>
        <taxon>Burkholderiales</taxon>
        <taxon>Oxalobacteraceae</taxon>
        <taxon>Undibacterium</taxon>
    </lineage>
</organism>
<comment type="caution">
    <text evidence="3">The sequence shown here is derived from an EMBL/GenBank/DDBJ whole genome shotgun (WGS) entry which is preliminary data.</text>
</comment>
<dbReference type="InterPro" id="IPR032466">
    <property type="entry name" value="Metal_Hydrolase"/>
</dbReference>
<dbReference type="PANTHER" id="PTHR21240">
    <property type="entry name" value="2-AMINO-3-CARBOXYLMUCONATE-6-SEMIALDEHYDE DECARBOXYLASE"/>
    <property type="match status" value="1"/>
</dbReference>
<name>A0ABR6X6D8_9BURK</name>
<reference evidence="3 4" key="1">
    <citation type="submission" date="2020-08" db="EMBL/GenBank/DDBJ databases">
        <title>Novel species isolated from subtropical streams in China.</title>
        <authorList>
            <person name="Lu H."/>
        </authorList>
    </citation>
    <scope>NUCLEOTIDE SEQUENCE [LARGE SCALE GENOMIC DNA]</scope>
    <source>
        <strain evidence="3 4">KACC 16656</strain>
    </source>
</reference>
<dbReference type="Pfam" id="PF04909">
    <property type="entry name" value="Amidohydro_2"/>
    <property type="match status" value="1"/>
</dbReference>
<evidence type="ECO:0000256" key="1">
    <source>
        <dbReference type="ARBA" id="ARBA00023239"/>
    </source>
</evidence>
<dbReference type="Proteomes" id="UP000648257">
    <property type="component" value="Unassembled WGS sequence"/>
</dbReference>
<evidence type="ECO:0000313" key="3">
    <source>
        <dbReference type="EMBL" id="MBC3808457.1"/>
    </source>
</evidence>
<evidence type="ECO:0000313" key="4">
    <source>
        <dbReference type="Proteomes" id="UP000648257"/>
    </source>
</evidence>
<proteinExistence type="predicted"/>
<accession>A0ABR6X6D8</accession>
<dbReference type="SUPFAM" id="SSF51556">
    <property type="entry name" value="Metallo-dependent hydrolases"/>
    <property type="match status" value="1"/>
</dbReference>